<evidence type="ECO:0000256" key="1">
    <source>
        <dbReference type="SAM" id="Phobius"/>
    </source>
</evidence>
<evidence type="ECO:0000313" key="3">
    <source>
        <dbReference type="Proteomes" id="UP000824109"/>
    </source>
</evidence>
<name>A0A9D1MD89_9FIRM</name>
<dbReference type="AlphaFoldDB" id="A0A9D1MD89"/>
<feature type="transmembrane region" description="Helical" evidence="1">
    <location>
        <begin position="51"/>
        <end position="68"/>
    </location>
</feature>
<reference evidence="2" key="2">
    <citation type="journal article" date="2021" name="PeerJ">
        <title>Extensive microbial diversity within the chicken gut microbiome revealed by metagenomics and culture.</title>
        <authorList>
            <person name="Gilroy R."/>
            <person name="Ravi A."/>
            <person name="Getino M."/>
            <person name="Pursley I."/>
            <person name="Horton D.L."/>
            <person name="Alikhan N.F."/>
            <person name="Baker D."/>
            <person name="Gharbi K."/>
            <person name="Hall N."/>
            <person name="Watson M."/>
            <person name="Adriaenssens E.M."/>
            <person name="Foster-Nyarko E."/>
            <person name="Jarju S."/>
            <person name="Secka A."/>
            <person name="Antonio M."/>
            <person name="Oren A."/>
            <person name="Chaudhuri R.R."/>
            <person name="La Ragione R."/>
            <person name="Hildebrand F."/>
            <person name="Pallen M.J."/>
        </authorList>
    </citation>
    <scope>NUCLEOTIDE SEQUENCE</scope>
    <source>
        <strain evidence="2">USAMLcec3-3695</strain>
    </source>
</reference>
<accession>A0A9D1MD89</accession>
<keyword evidence="1" id="KW-1133">Transmembrane helix</keyword>
<sequence>MEIKINKEIKDYHESMFFGLSARQFVCSVLAVGVAVGTYFGLRDIVGKEMVSWMCVLFAAPFAAAGFFKYNGMTFEKFAAAYIRSEFLASGRRVFKSENILYNLYREGVNSAVKKNKKSKKA</sequence>
<protein>
    <submittedName>
        <fullName evidence="2">PrgI family protein</fullName>
    </submittedName>
</protein>
<dbReference type="Proteomes" id="UP000824109">
    <property type="component" value="Unassembled WGS sequence"/>
</dbReference>
<reference evidence="2" key="1">
    <citation type="submission" date="2020-10" db="EMBL/GenBank/DDBJ databases">
        <authorList>
            <person name="Gilroy R."/>
        </authorList>
    </citation>
    <scope>NUCLEOTIDE SEQUENCE</scope>
    <source>
        <strain evidence="2">USAMLcec3-3695</strain>
    </source>
</reference>
<dbReference type="InterPro" id="IPR024414">
    <property type="entry name" value="Uncharacterised_PrgI"/>
</dbReference>
<keyword evidence="1" id="KW-0472">Membrane</keyword>
<dbReference type="EMBL" id="DVNB01000094">
    <property type="protein sequence ID" value="HIU57978.1"/>
    <property type="molecule type" value="Genomic_DNA"/>
</dbReference>
<feature type="transmembrane region" description="Helical" evidence="1">
    <location>
        <begin position="20"/>
        <end position="39"/>
    </location>
</feature>
<organism evidence="2 3">
    <name type="scientific">Candidatus Ornithomonoglobus merdipullorum</name>
    <dbReference type="NCBI Taxonomy" id="2840895"/>
    <lineage>
        <taxon>Bacteria</taxon>
        <taxon>Bacillati</taxon>
        <taxon>Bacillota</taxon>
        <taxon>Clostridia</taxon>
        <taxon>Candidatus Ornithomonoglobus</taxon>
    </lineage>
</organism>
<comment type="caution">
    <text evidence="2">The sequence shown here is derived from an EMBL/GenBank/DDBJ whole genome shotgun (WGS) entry which is preliminary data.</text>
</comment>
<dbReference type="Pfam" id="PF12666">
    <property type="entry name" value="PrgI"/>
    <property type="match status" value="1"/>
</dbReference>
<keyword evidence="1" id="KW-0812">Transmembrane</keyword>
<evidence type="ECO:0000313" key="2">
    <source>
        <dbReference type="EMBL" id="HIU57978.1"/>
    </source>
</evidence>
<gene>
    <name evidence="2" type="ORF">IAA61_09260</name>
</gene>
<proteinExistence type="predicted"/>